<comment type="caution">
    <text evidence="1">The sequence shown here is derived from an EMBL/GenBank/DDBJ whole genome shotgun (WGS) entry which is preliminary data.</text>
</comment>
<dbReference type="GO" id="GO:0008168">
    <property type="term" value="F:methyltransferase activity"/>
    <property type="evidence" value="ECO:0007669"/>
    <property type="project" value="UniProtKB-KW"/>
</dbReference>
<feature type="non-terminal residue" evidence="1">
    <location>
        <position position="84"/>
    </location>
</feature>
<evidence type="ECO:0000313" key="2">
    <source>
        <dbReference type="Proteomes" id="UP000234412"/>
    </source>
</evidence>
<keyword evidence="1" id="KW-0808">Transferase</keyword>
<proteinExistence type="predicted"/>
<evidence type="ECO:0000313" key="1">
    <source>
        <dbReference type="EMBL" id="PLM82520.1"/>
    </source>
</evidence>
<reference evidence="1 2" key="1">
    <citation type="submission" date="2017-11" db="EMBL/GenBank/DDBJ databases">
        <authorList>
            <person name="Han C.G."/>
        </authorList>
    </citation>
    <scope>NUCLEOTIDE SEQUENCE [LARGE SCALE GENOMIC DNA]</scope>
    <source>
        <strain evidence="1 2">A8</strain>
    </source>
</reference>
<accession>A0A2N4YQK8</accession>
<keyword evidence="1" id="KW-0489">Methyltransferase</keyword>
<protein>
    <submittedName>
        <fullName evidence="1">Methylase</fullName>
    </submittedName>
</protein>
<dbReference type="AlphaFoldDB" id="A0A2N4YQK8"/>
<reference evidence="1 2" key="2">
    <citation type="submission" date="2018-01" db="EMBL/GenBank/DDBJ databases">
        <title>Genomic study of Klebsiella pneumoniae.</title>
        <authorList>
            <person name="Yang Y."/>
            <person name="Bicalho R."/>
        </authorList>
    </citation>
    <scope>NUCLEOTIDE SEQUENCE [LARGE SCALE GENOMIC DNA]</scope>
    <source>
        <strain evidence="1 2">A8</strain>
    </source>
</reference>
<dbReference type="Proteomes" id="UP000234412">
    <property type="component" value="Unassembled WGS sequence"/>
</dbReference>
<sequence length="84" mass="9626">MNLPTAVLANNDENESDVLSLYANPVDSQSGLIEHDGFQKLNAMRDLLVEYNTTLKHMQAMYDAVMRNRHDEAWRMFCDSCDNS</sequence>
<gene>
    <name evidence="1" type="ORF">CWN47_33970</name>
</gene>
<dbReference type="EMBL" id="PIDP01002079">
    <property type="protein sequence ID" value="PLM82520.1"/>
    <property type="molecule type" value="Genomic_DNA"/>
</dbReference>
<organism evidence="1 2">
    <name type="scientific">Klebsiella variicola</name>
    <dbReference type="NCBI Taxonomy" id="244366"/>
    <lineage>
        <taxon>Bacteria</taxon>
        <taxon>Pseudomonadati</taxon>
        <taxon>Pseudomonadota</taxon>
        <taxon>Gammaproteobacteria</taxon>
        <taxon>Enterobacterales</taxon>
        <taxon>Enterobacteriaceae</taxon>
        <taxon>Klebsiella/Raoultella group</taxon>
        <taxon>Klebsiella</taxon>
        <taxon>Klebsiella pneumoniae complex</taxon>
    </lineage>
</organism>
<dbReference type="GO" id="GO:0032259">
    <property type="term" value="P:methylation"/>
    <property type="evidence" value="ECO:0007669"/>
    <property type="project" value="UniProtKB-KW"/>
</dbReference>
<name>A0A2N4YQK8_KLEVA</name>